<proteinExistence type="predicted"/>
<evidence type="ECO:0000313" key="2">
    <source>
        <dbReference type="EMBL" id="GEQ85803.1"/>
    </source>
</evidence>
<organism evidence="2 3">
    <name type="scientific">Patiriisocius marinistellae</name>
    <dbReference type="NCBI Taxonomy" id="2494560"/>
    <lineage>
        <taxon>Bacteria</taxon>
        <taxon>Pseudomonadati</taxon>
        <taxon>Bacteroidota</taxon>
        <taxon>Flavobacteriia</taxon>
        <taxon>Flavobacteriales</taxon>
        <taxon>Flavobacteriaceae</taxon>
        <taxon>Patiriisocius</taxon>
    </lineage>
</organism>
<dbReference type="SUPFAM" id="SSF88874">
    <property type="entry name" value="Receptor-binding domain of short tail fibre protein gp12"/>
    <property type="match status" value="1"/>
</dbReference>
<dbReference type="EMBL" id="BKCF01000001">
    <property type="protein sequence ID" value="GEQ85803.1"/>
    <property type="molecule type" value="Genomic_DNA"/>
</dbReference>
<evidence type="ECO:0000313" key="3">
    <source>
        <dbReference type="Proteomes" id="UP000326994"/>
    </source>
</evidence>
<keyword evidence="3" id="KW-1185">Reference proteome</keyword>
<comment type="caution">
    <text evidence="2">The sequence shown here is derived from an EMBL/GenBank/DDBJ whole genome shotgun (WGS) entry which is preliminary data.</text>
</comment>
<dbReference type="Pfam" id="PF07484">
    <property type="entry name" value="Collar"/>
    <property type="match status" value="1"/>
</dbReference>
<gene>
    <name evidence="2" type="ORF">ULMS_13110</name>
</gene>
<evidence type="ECO:0000259" key="1">
    <source>
        <dbReference type="Pfam" id="PF07484"/>
    </source>
</evidence>
<sequence length="77" mass="8465">MEMYLGQVLLFAGNFTPVNWAICEGQILQISQNQSLFAILGTRFGGDGRETFGLPKIASHDGINYIICVNGIFPSRN</sequence>
<reference evidence="2 3" key="1">
    <citation type="submission" date="2019-08" db="EMBL/GenBank/DDBJ databases">
        <title>Ulvibacter marinistellae sp. nov., isolated from a starfish, Patiria pectinifera.</title>
        <authorList>
            <person name="Kawano K."/>
            <person name="Ushijima N."/>
            <person name="Kihara M."/>
            <person name="Itoh H."/>
        </authorList>
    </citation>
    <scope>NUCLEOTIDE SEQUENCE [LARGE SCALE GENOMIC DNA]</scope>
    <source>
        <strain evidence="2 3">KK4</strain>
    </source>
</reference>
<dbReference type="OrthoDB" id="9810174at2"/>
<feature type="domain" description="Phage tail collar" evidence="1">
    <location>
        <begin position="6"/>
        <end position="56"/>
    </location>
</feature>
<dbReference type="InterPro" id="IPR037053">
    <property type="entry name" value="Phage_tail_collar_dom_sf"/>
</dbReference>
<dbReference type="Gene3D" id="3.90.1340.10">
    <property type="entry name" value="Phage tail collar domain"/>
    <property type="match status" value="1"/>
</dbReference>
<dbReference type="InterPro" id="IPR011083">
    <property type="entry name" value="Phage_tail_collar_dom"/>
</dbReference>
<protein>
    <recommendedName>
        <fullName evidence="1">Phage tail collar domain-containing protein</fullName>
    </recommendedName>
</protein>
<dbReference type="Proteomes" id="UP000326994">
    <property type="component" value="Unassembled WGS sequence"/>
</dbReference>
<accession>A0A5J4FV86</accession>
<name>A0A5J4FV86_9FLAO</name>
<dbReference type="AlphaFoldDB" id="A0A5J4FV86"/>
<dbReference type="RefSeq" id="WP_151893700.1">
    <property type="nucleotide sequence ID" value="NZ_BKCF01000001.1"/>
</dbReference>